<comment type="catalytic activity">
    <reaction evidence="1">
        <text>ATP + protein L-histidine = ADP + protein N-phospho-L-histidine.</text>
        <dbReference type="EC" id="2.7.13.3"/>
    </reaction>
</comment>
<dbReference type="Gene3D" id="3.30.565.10">
    <property type="entry name" value="Histidine kinase-like ATPase, C-terminal domain"/>
    <property type="match status" value="1"/>
</dbReference>
<dbReference type="InterPro" id="IPR036890">
    <property type="entry name" value="HATPase_C_sf"/>
</dbReference>
<keyword evidence="8" id="KW-0812">Transmembrane</keyword>
<keyword evidence="11" id="KW-1185">Reference proteome</keyword>
<dbReference type="Pfam" id="PF07568">
    <property type="entry name" value="HisKA_2"/>
    <property type="match status" value="1"/>
</dbReference>
<evidence type="ECO:0000313" key="10">
    <source>
        <dbReference type="EMBL" id="RRB10229.1"/>
    </source>
</evidence>
<dbReference type="EMBL" id="RQJP01000007">
    <property type="protein sequence ID" value="RRB10229.1"/>
    <property type="molecule type" value="Genomic_DNA"/>
</dbReference>
<dbReference type="SUPFAM" id="SSF55874">
    <property type="entry name" value="ATPase domain of HSP90 chaperone/DNA topoisomerase II/histidine kinase"/>
    <property type="match status" value="1"/>
</dbReference>
<evidence type="ECO:0000256" key="6">
    <source>
        <dbReference type="ARBA" id="ARBA00022777"/>
    </source>
</evidence>
<dbReference type="Proteomes" id="UP000274271">
    <property type="component" value="Unassembled WGS sequence"/>
</dbReference>
<comment type="caution">
    <text evidence="10">The sequence shown here is derived from an EMBL/GenBank/DDBJ whole genome shotgun (WGS) entry which is preliminary data.</text>
</comment>
<accession>A0A3P1CAA3</accession>
<dbReference type="Gene3D" id="3.30.450.20">
    <property type="entry name" value="PAS domain"/>
    <property type="match status" value="1"/>
</dbReference>
<dbReference type="AlphaFoldDB" id="A0A3P1CAA3"/>
<evidence type="ECO:0000256" key="5">
    <source>
        <dbReference type="ARBA" id="ARBA00022741"/>
    </source>
</evidence>
<dbReference type="GO" id="GO:0004673">
    <property type="term" value="F:protein histidine kinase activity"/>
    <property type="evidence" value="ECO:0007669"/>
    <property type="project" value="UniProtKB-EC"/>
</dbReference>
<dbReference type="GO" id="GO:0005524">
    <property type="term" value="F:ATP binding"/>
    <property type="evidence" value="ECO:0007669"/>
    <property type="project" value="UniProtKB-KW"/>
</dbReference>
<evidence type="ECO:0000256" key="4">
    <source>
        <dbReference type="ARBA" id="ARBA00022679"/>
    </source>
</evidence>
<keyword evidence="8" id="KW-1133">Transmembrane helix</keyword>
<protein>
    <recommendedName>
        <fullName evidence="2">histidine kinase</fullName>
        <ecNumber evidence="2">2.7.13.3</ecNumber>
    </recommendedName>
</protein>
<evidence type="ECO:0000259" key="9">
    <source>
        <dbReference type="PROSITE" id="PS50109"/>
    </source>
</evidence>
<dbReference type="InterPro" id="IPR011990">
    <property type="entry name" value="TPR-like_helical_dom_sf"/>
</dbReference>
<keyword evidence="5" id="KW-0547">Nucleotide-binding</keyword>
<dbReference type="InterPro" id="IPR003594">
    <property type="entry name" value="HATPase_dom"/>
</dbReference>
<dbReference type="EC" id="2.7.13.3" evidence="2"/>
<evidence type="ECO:0000256" key="2">
    <source>
        <dbReference type="ARBA" id="ARBA00012438"/>
    </source>
</evidence>
<feature type="domain" description="Histidine kinase" evidence="9">
    <location>
        <begin position="400"/>
        <end position="597"/>
    </location>
</feature>
<keyword evidence="8" id="KW-0472">Membrane</keyword>
<dbReference type="PANTHER" id="PTHR41523">
    <property type="entry name" value="TWO-COMPONENT SYSTEM SENSOR PROTEIN"/>
    <property type="match status" value="1"/>
</dbReference>
<dbReference type="PANTHER" id="PTHR41523:SF8">
    <property type="entry name" value="ETHYLENE RESPONSE SENSOR PROTEIN"/>
    <property type="match status" value="1"/>
</dbReference>
<dbReference type="SUPFAM" id="SSF48452">
    <property type="entry name" value="TPR-like"/>
    <property type="match status" value="2"/>
</dbReference>
<proteinExistence type="predicted"/>
<organism evidence="10 11">
    <name type="scientific">Larkinella knui</name>
    <dbReference type="NCBI Taxonomy" id="2025310"/>
    <lineage>
        <taxon>Bacteria</taxon>
        <taxon>Pseudomonadati</taxon>
        <taxon>Bacteroidota</taxon>
        <taxon>Cytophagia</taxon>
        <taxon>Cytophagales</taxon>
        <taxon>Spirosomataceae</taxon>
        <taxon>Larkinella</taxon>
    </lineage>
</organism>
<name>A0A3P1CAA3_9BACT</name>
<keyword evidence="6" id="KW-0418">Kinase</keyword>
<dbReference type="SMART" id="SM00028">
    <property type="entry name" value="TPR"/>
    <property type="match status" value="6"/>
</dbReference>
<keyword evidence="7" id="KW-0067">ATP-binding</keyword>
<dbReference type="InterPro" id="IPR011495">
    <property type="entry name" value="Sig_transdc_His_kin_sub2_dim/P"/>
</dbReference>
<dbReference type="OrthoDB" id="9767435at2"/>
<keyword evidence="4" id="KW-0808">Transferase</keyword>
<evidence type="ECO:0000256" key="3">
    <source>
        <dbReference type="ARBA" id="ARBA00022553"/>
    </source>
</evidence>
<dbReference type="Pfam" id="PF02518">
    <property type="entry name" value="HATPase_c"/>
    <property type="match status" value="1"/>
</dbReference>
<dbReference type="PROSITE" id="PS50109">
    <property type="entry name" value="HIS_KIN"/>
    <property type="match status" value="1"/>
</dbReference>
<dbReference type="InterPro" id="IPR019734">
    <property type="entry name" value="TPR_rpt"/>
</dbReference>
<dbReference type="Pfam" id="PF13424">
    <property type="entry name" value="TPR_12"/>
    <property type="match status" value="1"/>
</dbReference>
<feature type="transmembrane region" description="Helical" evidence="8">
    <location>
        <begin position="356"/>
        <end position="377"/>
    </location>
</feature>
<dbReference type="SMART" id="SM00387">
    <property type="entry name" value="HATPase_c"/>
    <property type="match status" value="1"/>
</dbReference>
<dbReference type="Gene3D" id="1.25.40.10">
    <property type="entry name" value="Tetratricopeptide repeat domain"/>
    <property type="match status" value="2"/>
</dbReference>
<evidence type="ECO:0000256" key="1">
    <source>
        <dbReference type="ARBA" id="ARBA00000085"/>
    </source>
</evidence>
<sequence>MNVRQIYALLLIGLTFVVIHPANSQTTWLPASLGNAPDSTKLWTLRHVGDSLVNRSLFSQAKQAYEQSLAIARTSGNVDAIGISNRSIGFWHYSIGDYGQAITWYQRALASFQKTGNQYHRARTLLFISSCYDRLHDDRKVRQYLNQGMTLAQQIGNTALLVSFYNNMATLESHQRRYQQAAFYQQKVLDYYRSVKDWPSYYGVLVNAGLLQKNRGDFARSERTFRQVLAYADKNKDTFLQGYTNASLPYALIPLNKLDEAEEACRKALVWAEQTGAESHAVLEEVNGHLSRIWEKRGDYRQALLFYQRQMASHDSVFNATKNQQIAELETRYQTQQKEDNIKLLAATNALQTRQIWASTAGLVVVTVLLGLLYGLYNRVRESRRKIRLQSDQMALMMKELHHRVKNNLAIVSTLLKLQSKRLDDEKAVQAVRVGQQRVEAMALIHQRLYQTDNVTSVNMRDYLTDLVESLLRAYGHQRDEFDLELVIDQPELDVDVAMPLGLIVNELATNAFKYAYSGAKRPRLRIALLKNGGQAGLTLEVQDNGPGIDSTDWQQSGNRASFGKRLIASLSEQLEGRFEFSKQNGTLFRLYIPQIRLQA</sequence>
<dbReference type="InterPro" id="IPR005467">
    <property type="entry name" value="His_kinase_dom"/>
</dbReference>
<evidence type="ECO:0000256" key="8">
    <source>
        <dbReference type="SAM" id="Phobius"/>
    </source>
</evidence>
<evidence type="ECO:0000313" key="11">
    <source>
        <dbReference type="Proteomes" id="UP000274271"/>
    </source>
</evidence>
<reference evidence="10 11" key="1">
    <citation type="submission" date="2018-11" db="EMBL/GenBank/DDBJ databases">
        <authorList>
            <person name="Zhou Z."/>
            <person name="Wang G."/>
        </authorList>
    </citation>
    <scope>NUCLEOTIDE SEQUENCE [LARGE SCALE GENOMIC DNA]</scope>
    <source>
        <strain evidence="10 11">KCTC42998</strain>
    </source>
</reference>
<keyword evidence="3" id="KW-0597">Phosphoprotein</keyword>
<gene>
    <name evidence="10" type="ORF">EHT87_28725</name>
</gene>
<evidence type="ECO:0000256" key="7">
    <source>
        <dbReference type="ARBA" id="ARBA00022840"/>
    </source>
</evidence>
<dbReference type="RefSeq" id="WP_124910242.1">
    <property type="nucleotide sequence ID" value="NZ_RQJP01000007.1"/>
</dbReference>